<proteinExistence type="predicted"/>
<feature type="transmembrane region" description="Helical" evidence="8">
    <location>
        <begin position="298"/>
        <end position="317"/>
    </location>
</feature>
<feature type="transmembrane region" description="Helical" evidence="8">
    <location>
        <begin position="138"/>
        <end position="157"/>
    </location>
</feature>
<protein>
    <submittedName>
        <fullName evidence="10">Dolichyl-phosphate-mannose-protein mannosyltransferase</fullName>
    </submittedName>
</protein>
<dbReference type="Pfam" id="PF13231">
    <property type="entry name" value="PMT_2"/>
    <property type="match status" value="1"/>
</dbReference>
<name>A0A1H9QQG3_9PSEU</name>
<dbReference type="PANTHER" id="PTHR33908:SF11">
    <property type="entry name" value="MEMBRANE PROTEIN"/>
    <property type="match status" value="1"/>
</dbReference>
<dbReference type="EMBL" id="FOGI01000004">
    <property type="protein sequence ID" value="SER62736.1"/>
    <property type="molecule type" value="Genomic_DNA"/>
</dbReference>
<evidence type="ECO:0000256" key="4">
    <source>
        <dbReference type="ARBA" id="ARBA00022679"/>
    </source>
</evidence>
<keyword evidence="5 8" id="KW-0812">Transmembrane</keyword>
<dbReference type="InterPro" id="IPR038731">
    <property type="entry name" value="RgtA/B/C-like"/>
</dbReference>
<gene>
    <name evidence="10" type="ORF">SAMN04487818_104394</name>
</gene>
<dbReference type="GO" id="GO:0009103">
    <property type="term" value="P:lipopolysaccharide biosynthetic process"/>
    <property type="evidence" value="ECO:0007669"/>
    <property type="project" value="UniProtKB-ARBA"/>
</dbReference>
<dbReference type="STRING" id="155974.SAMN04487818_104394"/>
<keyword evidence="4 10" id="KW-0808">Transferase</keyword>
<evidence type="ECO:0000256" key="3">
    <source>
        <dbReference type="ARBA" id="ARBA00022676"/>
    </source>
</evidence>
<dbReference type="AlphaFoldDB" id="A0A1H9QQG3"/>
<keyword evidence="6 8" id="KW-1133">Transmembrane helix</keyword>
<feature type="transmembrane region" description="Helical" evidence="8">
    <location>
        <begin position="208"/>
        <end position="226"/>
    </location>
</feature>
<sequence>MTRAKLVLAGAAVVSLALLLRLWGLTTANELFIDEVTYSRLALSVSRGEWPNLAGEAFYLHPPLTFWLNGTITGLFGLSPDPTALVFQLRWVNALLGAVVVALAYVLLLRTTRPAIAVVGAVVLAADPFVLRNDSRVMLETPAFALILAGWLCLLVGLEKRRWLVYVGGLLLGLAVLAKDVSAIPALLPVILAMVWKKTLPRATALEVLGTTLVPYLGYAIALAFAGRLPDWWSHKIGGLRRMAGLDQISGFNSPTAPSLLETLLGQLGRFGTSYLLLGLAVPAGVLALRSARADRRLVGLVASVMGLLGLFSLAFGTLEEQMGYFVVVPGVLALGIVAVELPVRLRPVLVTAGAALVVTGLAFATHARGVTDNGYQQARAYLDTQVPPGSRVGLTTPTAQFALHSGEGRNLRVGTWTSLGALHRFRADYVLTQSRPLGLGYGYASPDLLPWLAAHAEPVFRTTGPSGGNTVVWRLDPTALERAVRSGQLIPEVVAP</sequence>
<dbReference type="RefSeq" id="WP_092776931.1">
    <property type="nucleotide sequence ID" value="NZ_FOGI01000004.1"/>
</dbReference>
<evidence type="ECO:0000256" key="7">
    <source>
        <dbReference type="ARBA" id="ARBA00023136"/>
    </source>
</evidence>
<reference evidence="11" key="1">
    <citation type="submission" date="2016-10" db="EMBL/GenBank/DDBJ databases">
        <authorList>
            <person name="Varghese N."/>
            <person name="Submissions S."/>
        </authorList>
    </citation>
    <scope>NUCLEOTIDE SEQUENCE [LARGE SCALE GENOMIC DNA]</scope>
    <source>
        <strain evidence="11">DSM 44260</strain>
    </source>
</reference>
<dbReference type="Proteomes" id="UP000199051">
    <property type="component" value="Unassembled WGS sequence"/>
</dbReference>
<evidence type="ECO:0000313" key="11">
    <source>
        <dbReference type="Proteomes" id="UP000199051"/>
    </source>
</evidence>
<dbReference type="GO" id="GO:0005886">
    <property type="term" value="C:plasma membrane"/>
    <property type="evidence" value="ECO:0007669"/>
    <property type="project" value="UniProtKB-SubCell"/>
</dbReference>
<evidence type="ECO:0000256" key="5">
    <source>
        <dbReference type="ARBA" id="ARBA00022692"/>
    </source>
</evidence>
<keyword evidence="7 8" id="KW-0472">Membrane</keyword>
<organism evidence="10 11">
    <name type="scientific">Actinokineospora terrae</name>
    <dbReference type="NCBI Taxonomy" id="155974"/>
    <lineage>
        <taxon>Bacteria</taxon>
        <taxon>Bacillati</taxon>
        <taxon>Actinomycetota</taxon>
        <taxon>Actinomycetes</taxon>
        <taxon>Pseudonocardiales</taxon>
        <taxon>Pseudonocardiaceae</taxon>
        <taxon>Actinokineospora</taxon>
    </lineage>
</organism>
<evidence type="ECO:0000313" key="10">
    <source>
        <dbReference type="EMBL" id="SER62736.1"/>
    </source>
</evidence>
<feature type="transmembrane region" description="Helical" evidence="8">
    <location>
        <begin position="349"/>
        <end position="368"/>
    </location>
</feature>
<feature type="transmembrane region" description="Helical" evidence="8">
    <location>
        <begin position="91"/>
        <end position="108"/>
    </location>
</feature>
<feature type="transmembrane region" description="Helical" evidence="8">
    <location>
        <begin position="163"/>
        <end position="196"/>
    </location>
</feature>
<evidence type="ECO:0000256" key="2">
    <source>
        <dbReference type="ARBA" id="ARBA00022475"/>
    </source>
</evidence>
<dbReference type="InterPro" id="IPR050297">
    <property type="entry name" value="LipidA_mod_glycosyltrf_83"/>
</dbReference>
<dbReference type="GO" id="GO:0016763">
    <property type="term" value="F:pentosyltransferase activity"/>
    <property type="evidence" value="ECO:0007669"/>
    <property type="project" value="TreeGrafter"/>
</dbReference>
<keyword evidence="3 10" id="KW-0328">Glycosyltransferase</keyword>
<evidence type="ECO:0000256" key="1">
    <source>
        <dbReference type="ARBA" id="ARBA00004651"/>
    </source>
</evidence>
<keyword evidence="11" id="KW-1185">Reference proteome</keyword>
<feature type="transmembrane region" description="Helical" evidence="8">
    <location>
        <begin position="323"/>
        <end position="342"/>
    </location>
</feature>
<feature type="domain" description="Glycosyltransferase RgtA/B/C/D-like" evidence="9">
    <location>
        <begin position="61"/>
        <end position="225"/>
    </location>
</feature>
<accession>A0A1H9QQG3</accession>
<keyword evidence="2" id="KW-1003">Cell membrane</keyword>
<evidence type="ECO:0000259" key="9">
    <source>
        <dbReference type="Pfam" id="PF13231"/>
    </source>
</evidence>
<evidence type="ECO:0000256" key="8">
    <source>
        <dbReference type="SAM" id="Phobius"/>
    </source>
</evidence>
<dbReference type="PANTHER" id="PTHR33908">
    <property type="entry name" value="MANNOSYLTRANSFERASE YKCB-RELATED"/>
    <property type="match status" value="1"/>
</dbReference>
<evidence type="ECO:0000256" key="6">
    <source>
        <dbReference type="ARBA" id="ARBA00022989"/>
    </source>
</evidence>
<feature type="transmembrane region" description="Helical" evidence="8">
    <location>
        <begin position="114"/>
        <end position="131"/>
    </location>
</feature>
<comment type="subcellular location">
    <subcellularLocation>
        <location evidence="1">Cell membrane</location>
        <topology evidence="1">Multi-pass membrane protein</topology>
    </subcellularLocation>
</comment>